<dbReference type="EMBL" id="BRPL01000002">
    <property type="protein sequence ID" value="GLB46398.1"/>
    <property type="molecule type" value="Genomic_DNA"/>
</dbReference>
<accession>A0A9W6B0I5</accession>
<sequence length="79" mass="8831">MDKLNLNINVKFFDRNDAVKKLRSLSGASKKLSSYLISAKQKDVDKAKLAKQLGISGHQLDQAAHELLNDQIVKKLIRA</sequence>
<keyword evidence="2" id="KW-1185">Reference proteome</keyword>
<name>A0A9W6B0I5_9LACO</name>
<dbReference type="AlphaFoldDB" id="A0A9W6B0I5"/>
<evidence type="ECO:0000313" key="2">
    <source>
        <dbReference type="Proteomes" id="UP001144204"/>
    </source>
</evidence>
<evidence type="ECO:0000313" key="1">
    <source>
        <dbReference type="EMBL" id="GLB46398.1"/>
    </source>
</evidence>
<dbReference type="RefSeq" id="WP_286135859.1">
    <property type="nucleotide sequence ID" value="NZ_BRPL01000002.1"/>
</dbReference>
<organism evidence="1 2">
    <name type="scientific">Philodulcilactobacillus myokoensis</name>
    <dbReference type="NCBI Taxonomy" id="2929573"/>
    <lineage>
        <taxon>Bacteria</taxon>
        <taxon>Bacillati</taxon>
        <taxon>Bacillota</taxon>
        <taxon>Bacilli</taxon>
        <taxon>Lactobacillales</taxon>
        <taxon>Lactobacillaceae</taxon>
        <taxon>Philodulcilactobacillus</taxon>
    </lineage>
</organism>
<comment type="caution">
    <text evidence="1">The sequence shown here is derived from an EMBL/GenBank/DDBJ whole genome shotgun (WGS) entry which is preliminary data.</text>
</comment>
<protein>
    <submittedName>
        <fullName evidence="1">Uncharacterized protein</fullName>
    </submittedName>
</protein>
<proteinExistence type="predicted"/>
<gene>
    <name evidence="1" type="ORF">WR164_03770</name>
</gene>
<reference evidence="1" key="2">
    <citation type="journal article" date="2023" name="PLoS ONE">
        <title>Philodulcilactobacillus myokoensis gen. nov., sp. nov., a fructophilic, acidophilic, and agar-phobic lactic acid bacterium isolated from fermented vegetable extracts.</title>
        <authorList>
            <person name="Kouya T."/>
            <person name="Ishiyama Y."/>
            <person name="Ohashi S."/>
            <person name="Kumakubo R."/>
            <person name="Yamazaki T."/>
            <person name="Otaki T."/>
        </authorList>
    </citation>
    <scope>NUCLEOTIDE SEQUENCE</scope>
    <source>
        <strain evidence="1">WR16-4</strain>
    </source>
</reference>
<reference evidence="1" key="1">
    <citation type="submission" date="2022-07" db="EMBL/GenBank/DDBJ databases">
        <authorList>
            <person name="Kouya T."/>
            <person name="Ishiyama Y."/>
        </authorList>
    </citation>
    <scope>NUCLEOTIDE SEQUENCE</scope>
    <source>
        <strain evidence="1">WR16-4</strain>
    </source>
</reference>
<dbReference type="Proteomes" id="UP001144204">
    <property type="component" value="Unassembled WGS sequence"/>
</dbReference>